<protein>
    <submittedName>
        <fullName evidence="2">Uncharacterized protein</fullName>
    </submittedName>
</protein>
<name>A0ABU1G600_9GAMM</name>
<gene>
    <name evidence="2" type="ORF">QC818_14240</name>
</gene>
<evidence type="ECO:0000313" key="3">
    <source>
        <dbReference type="Proteomes" id="UP001264519"/>
    </source>
</evidence>
<dbReference type="RefSeq" id="WP_309653529.1">
    <property type="nucleotide sequence ID" value="NZ_JARWAK010000013.1"/>
</dbReference>
<proteinExistence type="predicted"/>
<evidence type="ECO:0000313" key="2">
    <source>
        <dbReference type="EMBL" id="MDR5867948.1"/>
    </source>
</evidence>
<accession>A0ABU1G600</accession>
<dbReference type="Proteomes" id="UP001264519">
    <property type="component" value="Unassembled WGS sequence"/>
</dbReference>
<organism evidence="2 3">
    <name type="scientific">Halomonas koreensis</name>
    <dbReference type="NCBI Taxonomy" id="245385"/>
    <lineage>
        <taxon>Bacteria</taxon>
        <taxon>Pseudomonadati</taxon>
        <taxon>Pseudomonadota</taxon>
        <taxon>Gammaproteobacteria</taxon>
        <taxon>Oceanospirillales</taxon>
        <taxon>Halomonadaceae</taxon>
        <taxon>Halomonas</taxon>
    </lineage>
</organism>
<evidence type="ECO:0000256" key="1">
    <source>
        <dbReference type="SAM" id="MobiDB-lite"/>
    </source>
</evidence>
<sequence length="68" mass="7548">MNADYIAGREARSRNLSASECPHPSQASETGAPVEEREASPMCRRHWWLAGWADRDMELGYRVSGVAA</sequence>
<reference evidence="2 3" key="1">
    <citation type="submission" date="2023-04" db="EMBL/GenBank/DDBJ databases">
        <title>A long-awaited taxogenomic arrangement of the family Halomonadaceae.</title>
        <authorList>
            <person name="De La Haba R."/>
            <person name="Chuvochina M."/>
            <person name="Wittouck S."/>
            <person name="Arahal D.R."/>
            <person name="Sanchez-Porro C."/>
            <person name="Hugenholtz P."/>
            <person name="Ventosa A."/>
        </authorList>
    </citation>
    <scope>NUCLEOTIDE SEQUENCE [LARGE SCALE GENOMIC DNA]</scope>
    <source>
        <strain evidence="2 3">DSM 23530</strain>
    </source>
</reference>
<comment type="caution">
    <text evidence="2">The sequence shown here is derived from an EMBL/GenBank/DDBJ whole genome shotgun (WGS) entry which is preliminary data.</text>
</comment>
<dbReference type="EMBL" id="JARWAK010000013">
    <property type="protein sequence ID" value="MDR5867948.1"/>
    <property type="molecule type" value="Genomic_DNA"/>
</dbReference>
<feature type="region of interest" description="Disordered" evidence="1">
    <location>
        <begin position="1"/>
        <end position="39"/>
    </location>
</feature>
<keyword evidence="3" id="KW-1185">Reference proteome</keyword>